<evidence type="ECO:0000313" key="10">
    <source>
        <dbReference type="Proteomes" id="UP001188597"/>
    </source>
</evidence>
<feature type="transmembrane region" description="Helical" evidence="7">
    <location>
        <begin position="494"/>
        <end position="514"/>
    </location>
</feature>
<dbReference type="PANTHER" id="PTHR47830">
    <property type="entry name" value="OS11G0534100 PROTEIN"/>
    <property type="match status" value="1"/>
</dbReference>
<dbReference type="Pfam" id="PF04819">
    <property type="entry name" value="DUF716"/>
    <property type="match status" value="1"/>
</dbReference>
<dbReference type="GO" id="GO:0016020">
    <property type="term" value="C:membrane"/>
    <property type="evidence" value="ECO:0007669"/>
    <property type="project" value="UniProtKB-SubCell"/>
</dbReference>
<evidence type="ECO:0000256" key="4">
    <source>
        <dbReference type="ARBA" id="ARBA00022927"/>
    </source>
</evidence>
<organism evidence="9 10">
    <name type="scientific">Escallonia herrerae</name>
    <dbReference type="NCBI Taxonomy" id="1293975"/>
    <lineage>
        <taxon>Eukaryota</taxon>
        <taxon>Viridiplantae</taxon>
        <taxon>Streptophyta</taxon>
        <taxon>Embryophyta</taxon>
        <taxon>Tracheophyta</taxon>
        <taxon>Spermatophyta</taxon>
        <taxon>Magnoliopsida</taxon>
        <taxon>eudicotyledons</taxon>
        <taxon>Gunneridae</taxon>
        <taxon>Pentapetalae</taxon>
        <taxon>asterids</taxon>
        <taxon>campanulids</taxon>
        <taxon>Escalloniales</taxon>
        <taxon>Escalloniaceae</taxon>
        <taxon>Escallonia</taxon>
    </lineage>
</organism>
<dbReference type="PANTHER" id="PTHR47830:SF1">
    <property type="entry name" value="OS11G0534100 PROTEIN"/>
    <property type="match status" value="1"/>
</dbReference>
<dbReference type="InterPro" id="IPR006011">
    <property type="entry name" value="Syntaxin_N"/>
</dbReference>
<proteinExistence type="inferred from homology"/>
<dbReference type="InterPro" id="IPR010989">
    <property type="entry name" value="SNARE"/>
</dbReference>
<dbReference type="Gene3D" id="3.90.1150.50">
    <property type="entry name" value="Transcription-repair-coupling factor, D7 domain"/>
    <property type="match status" value="1"/>
</dbReference>
<feature type="transmembrane region" description="Helical" evidence="7">
    <location>
        <begin position="738"/>
        <end position="762"/>
    </location>
</feature>
<comment type="similarity">
    <text evidence="2">Belongs to the TMEM45 family.</text>
</comment>
<evidence type="ECO:0000313" key="9">
    <source>
        <dbReference type="EMBL" id="KAK3013724.1"/>
    </source>
</evidence>
<dbReference type="Pfam" id="PF14523">
    <property type="entry name" value="Syntaxin_2"/>
    <property type="match status" value="1"/>
</dbReference>
<dbReference type="CDD" id="cd15840">
    <property type="entry name" value="SNARE_Qa"/>
    <property type="match status" value="1"/>
</dbReference>
<dbReference type="InterPro" id="IPR000727">
    <property type="entry name" value="T_SNARE_dom"/>
</dbReference>
<evidence type="ECO:0000256" key="1">
    <source>
        <dbReference type="ARBA" id="ARBA00004141"/>
    </source>
</evidence>
<feature type="transmembrane region" description="Helical" evidence="7">
    <location>
        <begin position="551"/>
        <end position="570"/>
    </location>
</feature>
<feature type="domain" description="T-SNARE coiled-coil homology" evidence="8">
    <location>
        <begin position="399"/>
        <end position="461"/>
    </location>
</feature>
<evidence type="ECO:0000256" key="7">
    <source>
        <dbReference type="SAM" id="Phobius"/>
    </source>
</evidence>
<feature type="transmembrane region" description="Helical" evidence="7">
    <location>
        <begin position="621"/>
        <end position="643"/>
    </location>
</feature>
<evidence type="ECO:0000256" key="5">
    <source>
        <dbReference type="ARBA" id="ARBA00022989"/>
    </source>
</evidence>
<dbReference type="InterPro" id="IPR037235">
    <property type="entry name" value="TRCF-like_C_D7"/>
</dbReference>
<evidence type="ECO:0000259" key="8">
    <source>
        <dbReference type="PROSITE" id="PS50192"/>
    </source>
</evidence>
<dbReference type="AlphaFoldDB" id="A0AA89AR69"/>
<feature type="transmembrane region" description="Helical" evidence="7">
    <location>
        <begin position="655"/>
        <end position="672"/>
    </location>
</feature>
<keyword evidence="5 7" id="KW-1133">Transmembrane helix</keyword>
<dbReference type="Proteomes" id="UP001188597">
    <property type="component" value="Unassembled WGS sequence"/>
</dbReference>
<dbReference type="Gene3D" id="3.40.50.300">
    <property type="entry name" value="P-loop containing nucleotide triphosphate hydrolases"/>
    <property type="match status" value="1"/>
</dbReference>
<accession>A0AA89AR69</accession>
<keyword evidence="3 7" id="KW-0812">Transmembrane</keyword>
<evidence type="ECO:0000256" key="2">
    <source>
        <dbReference type="ARBA" id="ARBA00006948"/>
    </source>
</evidence>
<evidence type="ECO:0000256" key="3">
    <source>
        <dbReference type="ARBA" id="ARBA00022692"/>
    </source>
</evidence>
<dbReference type="SUPFAM" id="SSF143517">
    <property type="entry name" value="TRCF domain-like"/>
    <property type="match status" value="1"/>
</dbReference>
<dbReference type="SUPFAM" id="SSF47661">
    <property type="entry name" value="t-snare proteins"/>
    <property type="match status" value="1"/>
</dbReference>
<dbReference type="Gene3D" id="1.20.5.110">
    <property type="match status" value="1"/>
</dbReference>
<sequence>MRGRVGRADKEAHAHLFYPDKSLLSDQARERLAALEECRDLGLGFQLAERDMGIRGFGNIFGEQQTGDIGNVGIDLFFEMLFESLSKVEEHRVTSVPYHSVQLDMNINPHLPSEYINYLENPMEVINEAEKAAEKDIWSLIHFTENLRRQYGKEPYSMEILLKKLYVRRMAADLGVTRIYSSGKMVGMMTNMSRKVFQLITDSMASDVHRNCLAFDDGQIKDETIRTIHQLTPQPVASIASIGHRLHLAAHSSRRAAAAISSICAGQNTRHKIVQLVKEVSAKLKSLSASDHGTHVDASKRIEDAKLAREFQTTLLEFQKVQQLASERESTYSPSAPPSLLVTTLLIHYAPISMVSFIRSSSSSDDQLARDMNQENQPFLLEQKRQEVLLLGNEIAFNEAIIEEREHGIRDIQDEIGQANEIFKDLAVLVHEQGVVIDDVHSNIEASSAATTQARVQLSKASKKAKSKCSWVSGLYKSRWLKQGKERGADMAAVIYHIFSSSALVSLGLYHLICTTRNQLRFPRDYFAKPYHPLPLSSPPPSSCQRFSRHLQLYLLILCLLVAFVHQTLISADSDPLLKGRTPVHKFTSLQAAGVLFLFLLLSLALLLSETTSLLPLPPDLFFGVAASLFFLQYSVSSSSASLQFSDLQAKCDSVSARIFALSSVLCLVLACHPRLFVADVGLGASLCLQGLWVLQTGLSLYVDAFIPEGCHKLLDVVSGVEGSTKCDLDDSKFRAVAILDLVFVVHVLFVLLILMVTYAAVAKTVGIRRFGSYEALPTVAAAADSNHIQMKAMTGTQA</sequence>
<dbReference type="GO" id="GO:0015031">
    <property type="term" value="P:protein transport"/>
    <property type="evidence" value="ECO:0007669"/>
    <property type="project" value="UniProtKB-KW"/>
</dbReference>
<reference evidence="9" key="1">
    <citation type="submission" date="2022-12" db="EMBL/GenBank/DDBJ databases">
        <title>Draft genome assemblies for two species of Escallonia (Escalloniales).</title>
        <authorList>
            <person name="Chanderbali A."/>
            <person name="Dervinis C."/>
            <person name="Anghel I."/>
            <person name="Soltis D."/>
            <person name="Soltis P."/>
            <person name="Zapata F."/>
        </authorList>
    </citation>
    <scope>NUCLEOTIDE SEQUENCE</scope>
    <source>
        <strain evidence="9">UCBG64.0493</strain>
        <tissue evidence="9">Leaf</tissue>
    </source>
</reference>
<dbReference type="PROSITE" id="PS50192">
    <property type="entry name" value="T_SNARE"/>
    <property type="match status" value="1"/>
</dbReference>
<keyword evidence="4" id="KW-0653">Protein transport</keyword>
<protein>
    <recommendedName>
        <fullName evidence="8">t-SNARE coiled-coil homology domain-containing protein</fullName>
    </recommendedName>
</protein>
<dbReference type="InterPro" id="IPR027417">
    <property type="entry name" value="P-loop_NTPase"/>
</dbReference>
<dbReference type="InterPro" id="IPR006904">
    <property type="entry name" value="DUF716"/>
</dbReference>
<comment type="subcellular location">
    <subcellularLocation>
        <location evidence="1">Membrane</location>
        <topology evidence="1">Multi-pass membrane protein</topology>
    </subcellularLocation>
</comment>
<feature type="transmembrane region" description="Helical" evidence="7">
    <location>
        <begin position="590"/>
        <end position="609"/>
    </location>
</feature>
<name>A0AA89AR69_9ASTE</name>
<dbReference type="EMBL" id="JAVXUP010001274">
    <property type="protein sequence ID" value="KAK3013724.1"/>
    <property type="molecule type" value="Genomic_DNA"/>
</dbReference>
<keyword evidence="4" id="KW-0813">Transport</keyword>
<comment type="caution">
    <text evidence="9">The sequence shown here is derived from an EMBL/GenBank/DDBJ whole genome shotgun (WGS) entry which is preliminary data.</text>
</comment>
<keyword evidence="10" id="KW-1185">Reference proteome</keyword>
<gene>
    <name evidence="9" type="ORF">RJ639_008432</name>
</gene>
<keyword evidence="6 7" id="KW-0472">Membrane</keyword>
<dbReference type="Gene3D" id="1.20.58.70">
    <property type="match status" value="1"/>
</dbReference>
<dbReference type="GO" id="GO:0016192">
    <property type="term" value="P:vesicle-mediated transport"/>
    <property type="evidence" value="ECO:0007669"/>
    <property type="project" value="InterPro"/>
</dbReference>
<dbReference type="SMART" id="SM00397">
    <property type="entry name" value="t_SNARE"/>
    <property type="match status" value="1"/>
</dbReference>
<dbReference type="SUPFAM" id="SSF52540">
    <property type="entry name" value="P-loop containing nucleoside triphosphate hydrolases"/>
    <property type="match status" value="1"/>
</dbReference>
<evidence type="ECO:0000256" key="6">
    <source>
        <dbReference type="ARBA" id="ARBA00023136"/>
    </source>
</evidence>